<proteinExistence type="predicted"/>
<keyword evidence="1" id="KW-0732">Signal</keyword>
<evidence type="ECO:0000313" key="2">
    <source>
        <dbReference type="EMBL" id="CAI4219628.1"/>
    </source>
</evidence>
<comment type="caution">
    <text evidence="2">The sequence shown here is derived from an EMBL/GenBank/DDBJ whole genome shotgun (WGS) entry which is preliminary data.</text>
</comment>
<feature type="chain" id="PRO_5040454309" evidence="1">
    <location>
        <begin position="18"/>
        <end position="190"/>
    </location>
</feature>
<organism evidence="2 3">
    <name type="scientific">Parascedosporium putredinis</name>
    <dbReference type="NCBI Taxonomy" id="1442378"/>
    <lineage>
        <taxon>Eukaryota</taxon>
        <taxon>Fungi</taxon>
        <taxon>Dikarya</taxon>
        <taxon>Ascomycota</taxon>
        <taxon>Pezizomycotina</taxon>
        <taxon>Sordariomycetes</taxon>
        <taxon>Hypocreomycetidae</taxon>
        <taxon>Microascales</taxon>
        <taxon>Microascaceae</taxon>
        <taxon>Parascedosporium</taxon>
    </lineage>
</organism>
<accession>A0A9P1MG95</accession>
<dbReference type="OrthoDB" id="3552888at2759"/>
<dbReference type="EMBL" id="CALLCH030000020">
    <property type="protein sequence ID" value="CAI4219628.1"/>
    <property type="molecule type" value="Genomic_DNA"/>
</dbReference>
<feature type="signal peptide" evidence="1">
    <location>
        <begin position="1"/>
        <end position="17"/>
    </location>
</feature>
<dbReference type="AlphaFoldDB" id="A0A9P1MG95"/>
<keyword evidence="3" id="KW-1185">Reference proteome</keyword>
<name>A0A9P1MG95_9PEZI</name>
<protein>
    <submittedName>
        <fullName evidence="2">Uncharacterized protein</fullName>
    </submittedName>
</protein>
<evidence type="ECO:0000256" key="1">
    <source>
        <dbReference type="SAM" id="SignalP"/>
    </source>
</evidence>
<dbReference type="Proteomes" id="UP000838763">
    <property type="component" value="Unassembled WGS sequence"/>
</dbReference>
<gene>
    <name evidence="2" type="ORF">PPNO1_LOCUS9182</name>
</gene>
<sequence>MKFSIYALLLSAVSAAAAPLDVTDEIAVKGPIAPLEWTGQVEVGGDIITLTGSAEEIYNQIIAINPNYDDELGVKDWKQMSRRAVSQVQKRGDPINTASLNCDVGSSADPLFVLTGIDYLYGIGNGDAGPRPVGVAAAGPVAHGVLPSISATIVPCRSRFLVNMWPTMRLGFTTTASIGFTIPGSSPYQW</sequence>
<evidence type="ECO:0000313" key="3">
    <source>
        <dbReference type="Proteomes" id="UP000838763"/>
    </source>
</evidence>
<reference evidence="2" key="1">
    <citation type="submission" date="2022-11" db="EMBL/GenBank/DDBJ databases">
        <authorList>
            <person name="Scott C."/>
            <person name="Bruce N."/>
        </authorList>
    </citation>
    <scope>NUCLEOTIDE SEQUENCE</scope>
</reference>